<sequence length="578" mass="63238">MGVRSRSGIALLLVAVMVSAPLGGCLFTEEERAANASSLSVSPEVLEAGVFQQVELSAKAAMSVYVPYLVIDPATGFVQNSTVIDFSKGSSATLEMLAPPRVDSVMLMVGDKGREHWPARDASESWMSWLMRGGDAGEEGNGVMRVVHDENSTMDAVNHSSERGGRVSVKIVDSVRPQTTGLDQGGAHSSGLLHGRIVYDRLHEITDPSLALDVDGRSGYWDRWAGQGNPAYEDAAQYLISELGSFGLEVMTHRFEFTDIFNIQNPEAYNVCAYKWGSELPNEWLVFGAHFDIAPPANAVILDPHTTGSRTYGTRVGAYDNTAGTSMVLETAKVLAGFESRRTMVFCLWSGEEGGKRGSDYWTEYYVKEDHPEVTVTNYINLDMAGVNWPGGGGAPHGDPDPQIDEDGYPKDSEVWPMRVYIGPGPNHDSLDQPGMVGLSQWIGGDALGLEEQMGTLVGLNYTADTWKTDVWMDMDRPEIIIYEDTTARSDHASFQDNLGTVTVGFGGLVDGYWCYHQTCDTLDEMEDWMDTTGKDYGEENSGVSNLVNSLDMITWWALMTFFHCDEKPVLNAIATTG</sequence>
<dbReference type="InterPro" id="IPR045175">
    <property type="entry name" value="M28_fam"/>
</dbReference>
<dbReference type="PANTHER" id="PTHR12147:SF26">
    <property type="entry name" value="PEPTIDASE M28 DOMAIN-CONTAINING PROTEIN"/>
    <property type="match status" value="1"/>
</dbReference>
<name>A0A381Z3P6_9ZZZZ</name>
<dbReference type="EMBL" id="UINC01019847">
    <property type="protein sequence ID" value="SVA83916.1"/>
    <property type="molecule type" value="Genomic_DNA"/>
</dbReference>
<dbReference type="GO" id="GO:0006508">
    <property type="term" value="P:proteolysis"/>
    <property type="evidence" value="ECO:0007669"/>
    <property type="project" value="InterPro"/>
</dbReference>
<reference evidence="2" key="1">
    <citation type="submission" date="2018-05" db="EMBL/GenBank/DDBJ databases">
        <authorList>
            <person name="Lanie J.A."/>
            <person name="Ng W.-L."/>
            <person name="Kazmierczak K.M."/>
            <person name="Andrzejewski T.M."/>
            <person name="Davidsen T.M."/>
            <person name="Wayne K.J."/>
            <person name="Tettelin H."/>
            <person name="Glass J.I."/>
            <person name="Rusch D."/>
            <person name="Podicherti R."/>
            <person name="Tsui H.-C.T."/>
            <person name="Winkler M.E."/>
        </authorList>
    </citation>
    <scope>NUCLEOTIDE SEQUENCE</scope>
</reference>
<dbReference type="AlphaFoldDB" id="A0A381Z3P6"/>
<dbReference type="InterPro" id="IPR007484">
    <property type="entry name" value="Peptidase_M28"/>
</dbReference>
<dbReference type="SUPFAM" id="SSF53187">
    <property type="entry name" value="Zn-dependent exopeptidases"/>
    <property type="match status" value="1"/>
</dbReference>
<dbReference type="Pfam" id="PF04389">
    <property type="entry name" value="Peptidase_M28"/>
    <property type="match status" value="1"/>
</dbReference>
<feature type="domain" description="Peptidase M28" evidence="1">
    <location>
        <begin position="278"/>
        <end position="390"/>
    </location>
</feature>
<gene>
    <name evidence="2" type="ORF">METZ01_LOCUS136770</name>
</gene>
<dbReference type="GO" id="GO:0008235">
    <property type="term" value="F:metalloexopeptidase activity"/>
    <property type="evidence" value="ECO:0007669"/>
    <property type="project" value="InterPro"/>
</dbReference>
<organism evidence="2">
    <name type="scientific">marine metagenome</name>
    <dbReference type="NCBI Taxonomy" id="408172"/>
    <lineage>
        <taxon>unclassified sequences</taxon>
        <taxon>metagenomes</taxon>
        <taxon>ecological metagenomes</taxon>
    </lineage>
</organism>
<evidence type="ECO:0000313" key="2">
    <source>
        <dbReference type="EMBL" id="SVA83916.1"/>
    </source>
</evidence>
<evidence type="ECO:0000259" key="1">
    <source>
        <dbReference type="Pfam" id="PF04389"/>
    </source>
</evidence>
<proteinExistence type="predicted"/>
<dbReference type="Gene3D" id="3.40.630.10">
    <property type="entry name" value="Zn peptidases"/>
    <property type="match status" value="1"/>
</dbReference>
<dbReference type="PANTHER" id="PTHR12147">
    <property type="entry name" value="METALLOPEPTIDASE M28 FAMILY MEMBER"/>
    <property type="match status" value="1"/>
</dbReference>
<protein>
    <recommendedName>
        <fullName evidence="1">Peptidase M28 domain-containing protein</fullName>
    </recommendedName>
</protein>
<accession>A0A381Z3P6</accession>